<name>A0A873WH85_9CAUD</name>
<organism evidence="1 2">
    <name type="scientific">Providencia phage PSTCR2</name>
    <dbReference type="NCBI Taxonomy" id="2783544"/>
    <lineage>
        <taxon>Viruses</taxon>
        <taxon>Duplodnaviria</taxon>
        <taxon>Heunggongvirae</taxon>
        <taxon>Uroviricota</taxon>
        <taxon>Caudoviricetes</taxon>
        <taxon>Autographivirales</taxon>
        <taxon>Autotranscriptaviridae</taxon>
        <taxon>Studiervirinae</taxon>
        <taxon>Solymavirus</taxon>
        <taxon>Solymavirus PSTCR2</taxon>
    </lineage>
</organism>
<sequence length="39" mass="4676">MYTLMSYLLSFKAMSISKTSGHKLMVYNYELVMVYECWL</sequence>
<evidence type="ECO:0000313" key="2">
    <source>
        <dbReference type="Proteomes" id="UP000663070"/>
    </source>
</evidence>
<reference evidence="1" key="1">
    <citation type="submission" date="2020-10" db="EMBL/GenBank/DDBJ databases">
        <title>Novel bacteriophages targeting Providencia spp. as potential agents for phage therapy.</title>
        <authorList>
            <person name="Rakov C."/>
            <person name="Alkalay-Oren S."/>
            <person name="Coppenhagen-Glazer S."/>
            <person name="Hazan R."/>
        </authorList>
    </citation>
    <scope>NUCLEOTIDE SEQUENCE</scope>
</reference>
<dbReference type="Proteomes" id="UP000663070">
    <property type="component" value="Segment"/>
</dbReference>
<accession>A0A873WH85</accession>
<protein>
    <submittedName>
        <fullName evidence="1">Uncharacterized protein</fullName>
    </submittedName>
</protein>
<keyword evidence="2" id="KW-1185">Reference proteome</keyword>
<proteinExistence type="predicted"/>
<evidence type="ECO:0000313" key="1">
    <source>
        <dbReference type="EMBL" id="QPB11952.1"/>
    </source>
</evidence>
<dbReference type="EMBL" id="MW057854">
    <property type="protein sequence ID" value="QPB11952.1"/>
    <property type="molecule type" value="Genomic_DNA"/>
</dbReference>